<reference evidence="6" key="1">
    <citation type="submission" date="2022-07" db="EMBL/GenBank/DDBJ databases">
        <title>Tahibacter sp., a new gammaproteobacterium isolated from the silt sample collected at pig farm.</title>
        <authorList>
            <person name="Chen H."/>
        </authorList>
    </citation>
    <scope>NUCLEOTIDE SEQUENCE</scope>
    <source>
        <strain evidence="6">P2K</strain>
    </source>
</reference>
<dbReference type="SUPFAM" id="SSF64397">
    <property type="entry name" value="Hsp33 domain"/>
    <property type="match status" value="1"/>
</dbReference>
<comment type="caution">
    <text evidence="6">The sequence shown here is derived from an EMBL/GenBank/DDBJ whole genome shotgun (WGS) entry which is preliminary data.</text>
</comment>
<name>A0ABT1QNG3_9GAMM</name>
<keyword evidence="2" id="KW-0862">Zinc</keyword>
<keyword evidence="1" id="KW-0963">Cytoplasm</keyword>
<dbReference type="Pfam" id="PF01430">
    <property type="entry name" value="HSP33"/>
    <property type="match status" value="1"/>
</dbReference>
<keyword evidence="4" id="KW-0143">Chaperone</keyword>
<dbReference type="Gene3D" id="3.55.30.10">
    <property type="entry name" value="Hsp33 domain"/>
    <property type="match status" value="1"/>
</dbReference>
<dbReference type="Gene3D" id="1.10.287.480">
    <property type="entry name" value="helix hairpin bin"/>
    <property type="match status" value="1"/>
</dbReference>
<organism evidence="6 7">
    <name type="scientific">Tahibacter harae</name>
    <dbReference type="NCBI Taxonomy" id="2963937"/>
    <lineage>
        <taxon>Bacteria</taxon>
        <taxon>Pseudomonadati</taxon>
        <taxon>Pseudomonadota</taxon>
        <taxon>Gammaproteobacteria</taxon>
        <taxon>Lysobacterales</taxon>
        <taxon>Rhodanobacteraceae</taxon>
        <taxon>Tahibacter</taxon>
    </lineage>
</organism>
<evidence type="ECO:0000256" key="2">
    <source>
        <dbReference type="ARBA" id="ARBA00022833"/>
    </source>
</evidence>
<dbReference type="CDD" id="cd00498">
    <property type="entry name" value="Hsp33"/>
    <property type="match status" value="1"/>
</dbReference>
<sequence>MERTPDRLHRFLLERAGVSGVLVQLEDAWQEVAGRSAYPPAVAALLGQALAATAALTGTIKFTGKLSLQLHSKGELGLLYTECNDEGRVRGLAQWREGIGAAVDLASLAEPLLAVTIENAATGQRQQGMVPVEHGSLAQLLEGYFERSEQLPSRIQLACAGGRAAALILQPLAQAGGSGGADPDGWNRVRHLAATLTDEELLQLEPEQVLLRLFHEENVRVNEQRDLHFGCHCSRERVAAVLRNLGRDESEAALQSDGRIEVTCEFCNAHYHFDRIDLEQVFSEQPEPPGSDSTH</sequence>
<dbReference type="PANTHER" id="PTHR30111:SF1">
    <property type="entry name" value="33 KDA CHAPERONIN"/>
    <property type="match status" value="1"/>
</dbReference>
<dbReference type="RefSeq" id="WP_255912095.1">
    <property type="nucleotide sequence ID" value="NZ_JANFQO010000003.1"/>
</dbReference>
<accession>A0ABT1QNG3</accession>
<evidence type="ECO:0000256" key="5">
    <source>
        <dbReference type="ARBA" id="ARBA00023284"/>
    </source>
</evidence>
<gene>
    <name evidence="6" type="ORF">NM961_04980</name>
</gene>
<keyword evidence="7" id="KW-1185">Reference proteome</keyword>
<dbReference type="InterPro" id="IPR000397">
    <property type="entry name" value="Heat_shock_Hsp33"/>
</dbReference>
<evidence type="ECO:0000256" key="4">
    <source>
        <dbReference type="ARBA" id="ARBA00023186"/>
    </source>
</evidence>
<evidence type="ECO:0000256" key="3">
    <source>
        <dbReference type="ARBA" id="ARBA00023157"/>
    </source>
</evidence>
<protein>
    <submittedName>
        <fullName evidence="6">Hsp33 family molecular chaperone HslO</fullName>
    </submittedName>
</protein>
<keyword evidence="3" id="KW-1015">Disulfide bond</keyword>
<keyword evidence="5" id="KW-0676">Redox-active center</keyword>
<proteinExistence type="predicted"/>
<dbReference type="EMBL" id="JANFQO010000003">
    <property type="protein sequence ID" value="MCQ4164059.1"/>
    <property type="molecule type" value="Genomic_DNA"/>
</dbReference>
<dbReference type="Proteomes" id="UP001165498">
    <property type="component" value="Unassembled WGS sequence"/>
</dbReference>
<evidence type="ECO:0000256" key="1">
    <source>
        <dbReference type="ARBA" id="ARBA00022490"/>
    </source>
</evidence>
<dbReference type="InterPro" id="IPR016153">
    <property type="entry name" value="Heat_shock_Hsp33_N"/>
</dbReference>
<dbReference type="PIRSF" id="PIRSF005261">
    <property type="entry name" value="Heat_shock_Hsp33"/>
    <property type="match status" value="1"/>
</dbReference>
<dbReference type="InterPro" id="IPR016154">
    <property type="entry name" value="Heat_shock_Hsp33_C"/>
</dbReference>
<dbReference type="SUPFAM" id="SSF118352">
    <property type="entry name" value="HSP33 redox switch-like"/>
    <property type="match status" value="1"/>
</dbReference>
<dbReference type="InterPro" id="IPR023212">
    <property type="entry name" value="Hsp33_helix_hairpin_bin_dom_sf"/>
</dbReference>
<evidence type="ECO:0000313" key="7">
    <source>
        <dbReference type="Proteomes" id="UP001165498"/>
    </source>
</evidence>
<evidence type="ECO:0000313" key="6">
    <source>
        <dbReference type="EMBL" id="MCQ4164059.1"/>
    </source>
</evidence>
<dbReference type="Gene3D" id="3.90.1280.10">
    <property type="entry name" value="HSP33 redox switch-like"/>
    <property type="match status" value="1"/>
</dbReference>
<dbReference type="PANTHER" id="PTHR30111">
    <property type="entry name" value="33 KDA CHAPERONIN"/>
    <property type="match status" value="1"/>
</dbReference>